<feature type="coiled-coil region" evidence="1">
    <location>
        <begin position="16"/>
        <end position="43"/>
    </location>
</feature>
<keyword evidence="1" id="KW-0175">Coiled coil</keyword>
<gene>
    <name evidence="2" type="ORF">METZ01_LOCUS66755</name>
</gene>
<evidence type="ECO:0000256" key="1">
    <source>
        <dbReference type="SAM" id="Coils"/>
    </source>
</evidence>
<dbReference type="Pfam" id="PF19064">
    <property type="entry name" value="DUF5760"/>
    <property type="match status" value="1"/>
</dbReference>
<evidence type="ECO:0000313" key="2">
    <source>
        <dbReference type="EMBL" id="SVA13901.1"/>
    </source>
</evidence>
<dbReference type="InterPro" id="IPR043918">
    <property type="entry name" value="DUF5760"/>
</dbReference>
<organism evidence="2">
    <name type="scientific">marine metagenome</name>
    <dbReference type="NCBI Taxonomy" id="408172"/>
    <lineage>
        <taxon>unclassified sequences</taxon>
        <taxon>metagenomes</taxon>
        <taxon>ecological metagenomes</taxon>
    </lineage>
</organism>
<reference evidence="2" key="1">
    <citation type="submission" date="2018-05" db="EMBL/GenBank/DDBJ databases">
        <authorList>
            <person name="Lanie J.A."/>
            <person name="Ng W.-L."/>
            <person name="Kazmierczak K.M."/>
            <person name="Andrzejewski T.M."/>
            <person name="Davidsen T.M."/>
            <person name="Wayne K.J."/>
            <person name="Tettelin H."/>
            <person name="Glass J.I."/>
            <person name="Rusch D."/>
            <person name="Podicherti R."/>
            <person name="Tsui H.-C.T."/>
            <person name="Winkler M.E."/>
        </authorList>
    </citation>
    <scope>NUCLEOTIDE SEQUENCE</scope>
</reference>
<dbReference type="AlphaFoldDB" id="A0A381TEG6"/>
<name>A0A381TEG6_9ZZZZ</name>
<accession>A0A381TEG6</accession>
<dbReference type="EMBL" id="UINC01004380">
    <property type="protein sequence ID" value="SVA13901.1"/>
    <property type="molecule type" value="Genomic_DNA"/>
</dbReference>
<sequence>MTLQQDPEFIQNLKEYLSLEKKIADFKSALKRLETRKKELYGKVHQKMIVKKVETLKLPNGAKLKNYVKKTKEGLTKSYVQNRLKLYCEENHLNFEEINDYLYNNKYRKVTETPAIRKTVPRKKKQN</sequence>
<proteinExistence type="predicted"/>
<protein>
    <submittedName>
        <fullName evidence="2">Uncharacterized protein</fullName>
    </submittedName>
</protein>